<comment type="caution">
    <text evidence="1">The sequence shown here is derived from an EMBL/GenBank/DDBJ whole genome shotgun (WGS) entry which is preliminary data.</text>
</comment>
<name>A0ACC2PAQ2_9HYME</name>
<gene>
    <name evidence="1" type="ORF">QAD02_015314</name>
</gene>
<organism evidence="1 2">
    <name type="scientific">Eretmocerus hayati</name>
    <dbReference type="NCBI Taxonomy" id="131215"/>
    <lineage>
        <taxon>Eukaryota</taxon>
        <taxon>Metazoa</taxon>
        <taxon>Ecdysozoa</taxon>
        <taxon>Arthropoda</taxon>
        <taxon>Hexapoda</taxon>
        <taxon>Insecta</taxon>
        <taxon>Pterygota</taxon>
        <taxon>Neoptera</taxon>
        <taxon>Endopterygota</taxon>
        <taxon>Hymenoptera</taxon>
        <taxon>Apocrita</taxon>
        <taxon>Proctotrupomorpha</taxon>
        <taxon>Chalcidoidea</taxon>
        <taxon>Aphelinidae</taxon>
        <taxon>Aphelininae</taxon>
        <taxon>Eretmocerus</taxon>
    </lineage>
</organism>
<protein>
    <submittedName>
        <fullName evidence="1">Uncharacterized protein</fullName>
    </submittedName>
</protein>
<reference evidence="1" key="1">
    <citation type="submission" date="2023-04" db="EMBL/GenBank/DDBJ databases">
        <title>A chromosome-level genome assembly of the parasitoid wasp Eretmocerus hayati.</title>
        <authorList>
            <person name="Zhong Y."/>
            <person name="Liu S."/>
            <person name="Liu Y."/>
        </authorList>
    </citation>
    <scope>NUCLEOTIDE SEQUENCE</scope>
    <source>
        <strain evidence="1">ZJU_SS_LIU_2023</strain>
    </source>
</reference>
<keyword evidence="2" id="KW-1185">Reference proteome</keyword>
<sequence length="543" mass="62711">MSSPALLMDVKNVQLLFNTKTPSTSLSNPKISSTLLVIGEQDCCNKSSSSKHVFRSLSALTRSLRHRVKPQCLVVLVHHGDIIFGRIEKILDYAWMNNFLDFTVVSVSSKATTDQAATDGCPAYISHYNPFKLVHRHECLYNSTELFPDKTNDMNGYLLRIPFLNVPPFMMRNTADTKEITGVTYSLIHFIAQRYNFKIEIVTENRMPNHTSNVQLKEDIHFLRALEMLDDGKLDLVPFQYFVEFLLTKQWNEIVIAENFNYDSIVVIVPIFYELSTARELKMLIVFIAGIIFIVFLIQFLNFARVNDRYSTTFSIIQILLSQPIKKQLRVIGERFIVLYFVIVSMSFLSNFYARLTELKLVKNEIFLHTFQDIDGSNLHIYVSNGLYELLEDNIGSSNLSSKSSVIDDIRECVDMILNGHRVICFTSEMRLTNLREEYSKSSTDNILRIVNIDHHHAAKVFAFRRNFLFVDGFEKSFQRIKESGLAKIWDSKRRRSKPVKHNHDESSSIIHIPITQILFWVAVGYLLSALVFGIEIAFHKIW</sequence>
<proteinExistence type="predicted"/>
<dbReference type="EMBL" id="CM056742">
    <property type="protein sequence ID" value="KAJ8679527.1"/>
    <property type="molecule type" value="Genomic_DNA"/>
</dbReference>
<evidence type="ECO:0000313" key="1">
    <source>
        <dbReference type="EMBL" id="KAJ8679527.1"/>
    </source>
</evidence>
<evidence type="ECO:0000313" key="2">
    <source>
        <dbReference type="Proteomes" id="UP001239111"/>
    </source>
</evidence>
<accession>A0ACC2PAQ2</accession>
<dbReference type="Proteomes" id="UP001239111">
    <property type="component" value="Chromosome 2"/>
</dbReference>